<dbReference type="Gene3D" id="2.30.29.30">
    <property type="entry name" value="Pleckstrin-homology domain (PH domain)/Phosphotyrosine-binding domain (PTB)"/>
    <property type="match status" value="1"/>
</dbReference>
<dbReference type="InterPro" id="IPR036860">
    <property type="entry name" value="SH2_dom_sf"/>
</dbReference>
<feature type="compositionally biased region" description="Basic and acidic residues" evidence="3">
    <location>
        <begin position="312"/>
        <end position="327"/>
    </location>
</feature>
<dbReference type="InterPro" id="IPR006020">
    <property type="entry name" value="PTB/PI_dom"/>
</dbReference>
<dbReference type="PANTHER" id="PTHR14098">
    <property type="entry name" value="SH2 DOMAIN CONTAINING PROTEIN"/>
    <property type="match status" value="1"/>
</dbReference>
<dbReference type="InterPro" id="IPR011993">
    <property type="entry name" value="PH-like_dom_sf"/>
</dbReference>
<dbReference type="AlphaFoldDB" id="A0A915EI14"/>
<protein>
    <submittedName>
        <fullName evidence="6">SH2 domain-containing protein</fullName>
    </submittedName>
</protein>
<dbReference type="GO" id="GO:0035556">
    <property type="term" value="P:intracellular signal transduction"/>
    <property type="evidence" value="ECO:0007669"/>
    <property type="project" value="TreeGrafter"/>
</dbReference>
<dbReference type="Gene3D" id="3.30.505.10">
    <property type="entry name" value="SH2 domain"/>
    <property type="match status" value="1"/>
</dbReference>
<evidence type="ECO:0000259" key="4">
    <source>
        <dbReference type="PROSITE" id="PS50001"/>
    </source>
</evidence>
<dbReference type="CDD" id="cd00934">
    <property type="entry name" value="PTB"/>
    <property type="match status" value="1"/>
</dbReference>
<dbReference type="PROSITE" id="PS50001">
    <property type="entry name" value="SH2"/>
    <property type="match status" value="1"/>
</dbReference>
<sequence length="401" mass="44746">MDHDLCTVETVRQLQSSGIQFSIEFVGSLTVHTSMNVIPADAQDNLAFSCMRLVAKEAKYPNCQVFQSDNNIFEHIHDEQPDIFNNTVDINISSKAILLVESNECNMQKILHRFDIHDISLVSPGKDELSSFFCFFAKAKVKDGDEMARKCFVFDAHTEMEEVREIICYAFRLNEDEEEGTSSKPVISEQSNQRRVPMPDCNMLSPDSARSQCNFGGVGSPTPQIRIEPVRPAPPPPTSPLPPPPPPTSLPPQLPPRSRKSTFSSSIQSNHNDSRDSINTLHSNNTSCSGGEPSDRFLGCNSHQHRGSSPASHDDKRARSHSRDMTVEVSKQRYREITAELASCPWYHGLLSRAVAESLLCRDGQFLVRQSPNIADQFVLSGVHNQQFKHICLVSHEGKVS</sequence>
<dbReference type="SUPFAM" id="SSF55550">
    <property type="entry name" value="SH2 domain"/>
    <property type="match status" value="1"/>
</dbReference>
<feature type="compositionally biased region" description="Pro residues" evidence="3">
    <location>
        <begin position="231"/>
        <end position="255"/>
    </location>
</feature>
<organism evidence="5 6">
    <name type="scientific">Ditylenchus dipsaci</name>
    <dbReference type="NCBI Taxonomy" id="166011"/>
    <lineage>
        <taxon>Eukaryota</taxon>
        <taxon>Metazoa</taxon>
        <taxon>Ecdysozoa</taxon>
        <taxon>Nematoda</taxon>
        <taxon>Chromadorea</taxon>
        <taxon>Rhabditida</taxon>
        <taxon>Tylenchina</taxon>
        <taxon>Tylenchomorpha</taxon>
        <taxon>Sphaerularioidea</taxon>
        <taxon>Anguinidae</taxon>
        <taxon>Anguininae</taxon>
        <taxon>Ditylenchus</taxon>
    </lineage>
</organism>
<evidence type="ECO:0000313" key="5">
    <source>
        <dbReference type="Proteomes" id="UP000887574"/>
    </source>
</evidence>
<dbReference type="SUPFAM" id="SSF50729">
    <property type="entry name" value="PH domain-like"/>
    <property type="match status" value="1"/>
</dbReference>
<dbReference type="Pfam" id="PF00640">
    <property type="entry name" value="PID"/>
    <property type="match status" value="1"/>
</dbReference>
<dbReference type="PANTHER" id="PTHR14098:SF14">
    <property type="entry name" value="SH2 DOMAIN-CONTAINING PROTEIN"/>
    <property type="match status" value="1"/>
</dbReference>
<dbReference type="InterPro" id="IPR051751">
    <property type="entry name" value="Immunoreceptor_sig_adapters"/>
</dbReference>
<feature type="region of interest" description="Disordered" evidence="3">
    <location>
        <begin position="179"/>
        <end position="327"/>
    </location>
</feature>
<dbReference type="GO" id="GO:0007169">
    <property type="term" value="P:cell surface receptor protein tyrosine kinase signaling pathway"/>
    <property type="evidence" value="ECO:0007669"/>
    <property type="project" value="TreeGrafter"/>
</dbReference>
<dbReference type="WBParaSite" id="jg6556">
    <property type="protein sequence ID" value="jg6556"/>
    <property type="gene ID" value="jg6556"/>
</dbReference>
<dbReference type="GO" id="GO:0005737">
    <property type="term" value="C:cytoplasm"/>
    <property type="evidence" value="ECO:0007669"/>
    <property type="project" value="UniProtKB-ARBA"/>
</dbReference>
<keyword evidence="1 2" id="KW-0727">SH2 domain</keyword>
<dbReference type="Pfam" id="PF00017">
    <property type="entry name" value="SH2"/>
    <property type="match status" value="1"/>
</dbReference>
<name>A0A915EI14_9BILA</name>
<evidence type="ECO:0000313" key="6">
    <source>
        <dbReference type="WBParaSite" id="jg6556"/>
    </source>
</evidence>
<keyword evidence="5" id="KW-1185">Reference proteome</keyword>
<evidence type="ECO:0000256" key="3">
    <source>
        <dbReference type="SAM" id="MobiDB-lite"/>
    </source>
</evidence>
<proteinExistence type="predicted"/>
<accession>A0A915EI14</accession>
<dbReference type="Proteomes" id="UP000887574">
    <property type="component" value="Unplaced"/>
</dbReference>
<dbReference type="InterPro" id="IPR000980">
    <property type="entry name" value="SH2"/>
</dbReference>
<feature type="domain" description="SH2" evidence="4">
    <location>
        <begin position="346"/>
        <end position="401"/>
    </location>
</feature>
<evidence type="ECO:0000256" key="2">
    <source>
        <dbReference type="PROSITE-ProRule" id="PRU00191"/>
    </source>
</evidence>
<evidence type="ECO:0000256" key="1">
    <source>
        <dbReference type="ARBA" id="ARBA00022999"/>
    </source>
</evidence>
<feature type="compositionally biased region" description="Polar residues" evidence="3">
    <location>
        <begin position="182"/>
        <end position="194"/>
    </location>
</feature>
<feature type="compositionally biased region" description="Polar residues" evidence="3">
    <location>
        <begin position="261"/>
        <end position="289"/>
    </location>
</feature>
<reference evidence="6" key="1">
    <citation type="submission" date="2022-11" db="UniProtKB">
        <authorList>
            <consortium name="WormBaseParasite"/>
        </authorList>
    </citation>
    <scope>IDENTIFICATION</scope>
</reference>